<evidence type="ECO:0000256" key="6">
    <source>
        <dbReference type="ARBA" id="ARBA00023163"/>
    </source>
</evidence>
<sequence>MEWSLEIQEGMQNTYNHVLLHLKEKHIRITETRKAIIAYMINAHHHPSAEQIYKDLLPMYPNMSLATVYNNLKVLVKEGFVAEIKLTNDNTSYFDFMDSNHPHVVCEKCGKITDITVVPIADLKEEAEQQSGYQITKTQVLIYGVCPDCQDHRYYH</sequence>
<evidence type="ECO:0000313" key="8">
    <source>
        <dbReference type="Proteomes" id="UP000697472"/>
    </source>
</evidence>
<evidence type="ECO:0000256" key="2">
    <source>
        <dbReference type="ARBA" id="ARBA00022491"/>
    </source>
</evidence>
<evidence type="ECO:0000313" key="7">
    <source>
        <dbReference type="EMBL" id="MBM7643183.1"/>
    </source>
</evidence>
<dbReference type="PANTHER" id="PTHR33202">
    <property type="entry name" value="ZINC UPTAKE REGULATION PROTEIN"/>
    <property type="match status" value="1"/>
</dbReference>
<name>A0ABS2PT26_9STRE</name>
<gene>
    <name evidence="7" type="ORF">JOC28_001484</name>
</gene>
<keyword evidence="4" id="KW-0805">Transcription regulation</keyword>
<dbReference type="PANTHER" id="PTHR33202:SF8">
    <property type="entry name" value="PEROXIDE-RESPONSIVE REPRESSOR PERR"/>
    <property type="match status" value="1"/>
</dbReference>
<protein>
    <submittedName>
        <fullName evidence="7">Fur family peroxide stress response transcriptional regulator</fullName>
    </submittedName>
</protein>
<evidence type="ECO:0000256" key="5">
    <source>
        <dbReference type="ARBA" id="ARBA00023125"/>
    </source>
</evidence>
<keyword evidence="2" id="KW-0678">Repressor</keyword>
<keyword evidence="3" id="KW-0862">Zinc</keyword>
<keyword evidence="5" id="KW-0238">DNA-binding</keyword>
<dbReference type="InterPro" id="IPR036390">
    <property type="entry name" value="WH_DNA-bd_sf"/>
</dbReference>
<dbReference type="EMBL" id="JAFBEH010000031">
    <property type="protein sequence ID" value="MBM7643183.1"/>
    <property type="molecule type" value="Genomic_DNA"/>
</dbReference>
<evidence type="ECO:0000256" key="4">
    <source>
        <dbReference type="ARBA" id="ARBA00023015"/>
    </source>
</evidence>
<keyword evidence="6" id="KW-0804">Transcription</keyword>
<reference evidence="7 8" key="1">
    <citation type="submission" date="2021-01" db="EMBL/GenBank/DDBJ databases">
        <title>Genomic Encyclopedia of Type Strains, Phase IV (KMG-IV): sequencing the most valuable type-strain genomes for metagenomic binning, comparative biology and taxonomic classification.</title>
        <authorList>
            <person name="Goeker M."/>
        </authorList>
    </citation>
    <scope>NUCLEOTIDE SEQUENCE [LARGE SCALE GENOMIC DNA]</scope>
    <source>
        <strain evidence="7 8">DSM 27382</strain>
    </source>
</reference>
<dbReference type="Gene3D" id="1.10.10.10">
    <property type="entry name" value="Winged helix-like DNA-binding domain superfamily/Winged helix DNA-binding domain"/>
    <property type="match status" value="1"/>
</dbReference>
<evidence type="ECO:0000256" key="1">
    <source>
        <dbReference type="ARBA" id="ARBA00007957"/>
    </source>
</evidence>
<keyword evidence="8" id="KW-1185">Reference proteome</keyword>
<organism evidence="7 8">
    <name type="scientific">Streptococcus loxodontisalivarius</name>
    <dbReference type="NCBI Taxonomy" id="1349415"/>
    <lineage>
        <taxon>Bacteria</taxon>
        <taxon>Bacillati</taxon>
        <taxon>Bacillota</taxon>
        <taxon>Bacilli</taxon>
        <taxon>Lactobacillales</taxon>
        <taxon>Streptococcaceae</taxon>
        <taxon>Streptococcus</taxon>
    </lineage>
</organism>
<dbReference type="InterPro" id="IPR002481">
    <property type="entry name" value="FUR"/>
</dbReference>
<dbReference type="Proteomes" id="UP000697472">
    <property type="component" value="Unassembled WGS sequence"/>
</dbReference>
<proteinExistence type="inferred from homology"/>
<dbReference type="SUPFAM" id="SSF46785">
    <property type="entry name" value="Winged helix' DNA-binding domain"/>
    <property type="match status" value="1"/>
</dbReference>
<comment type="similarity">
    <text evidence="1">Belongs to the Fur family.</text>
</comment>
<dbReference type="Gene3D" id="3.30.1490.190">
    <property type="match status" value="1"/>
</dbReference>
<evidence type="ECO:0000256" key="3">
    <source>
        <dbReference type="ARBA" id="ARBA00022833"/>
    </source>
</evidence>
<accession>A0ABS2PT26</accession>
<comment type="caution">
    <text evidence="7">The sequence shown here is derived from an EMBL/GenBank/DDBJ whole genome shotgun (WGS) entry which is preliminary data.</text>
</comment>
<dbReference type="InterPro" id="IPR043135">
    <property type="entry name" value="Fur_C"/>
</dbReference>
<dbReference type="InterPro" id="IPR036388">
    <property type="entry name" value="WH-like_DNA-bd_sf"/>
</dbReference>
<dbReference type="Pfam" id="PF01475">
    <property type="entry name" value="FUR"/>
    <property type="match status" value="1"/>
</dbReference>
<dbReference type="CDD" id="cd07153">
    <property type="entry name" value="Fur_like"/>
    <property type="match status" value="1"/>
</dbReference>